<dbReference type="InterPro" id="IPR014710">
    <property type="entry name" value="RmlC-like_jellyroll"/>
</dbReference>
<comment type="caution">
    <text evidence="3">The sequence shown here is derived from an EMBL/GenBank/DDBJ whole genome shotgun (WGS) entry which is preliminary data.</text>
</comment>
<evidence type="ECO:0000313" key="4">
    <source>
        <dbReference type="Proteomes" id="UP000632289"/>
    </source>
</evidence>
<gene>
    <name evidence="3" type="ORF">IF129_02800</name>
</gene>
<keyword evidence="4" id="KW-1185">Reference proteome</keyword>
<dbReference type="RefSeq" id="WP_191207777.1">
    <property type="nucleotide sequence ID" value="NZ_BAABKL010000039.1"/>
</dbReference>
<reference evidence="3" key="1">
    <citation type="submission" date="2020-09" db="EMBL/GenBank/DDBJ databases">
        <title>Secondary metabolite and genome analysis of marine Streptomyces chumphonensis KK1-2T.</title>
        <authorList>
            <person name="Phongsopitanun W."/>
            <person name="Kanchanasin P."/>
            <person name="Pittayakhajonwut P."/>
            <person name="Suwanborirux K."/>
            <person name="Tanasupawat S."/>
        </authorList>
    </citation>
    <scope>NUCLEOTIDE SEQUENCE</scope>
    <source>
        <strain evidence="3">KK1-2</strain>
    </source>
</reference>
<keyword evidence="1" id="KW-0238">DNA-binding</keyword>
<evidence type="ECO:0000313" key="3">
    <source>
        <dbReference type="EMBL" id="MBD3930506.1"/>
    </source>
</evidence>
<dbReference type="GO" id="GO:0003677">
    <property type="term" value="F:DNA binding"/>
    <property type="evidence" value="ECO:0007669"/>
    <property type="project" value="UniProtKB-KW"/>
</dbReference>
<proteinExistence type="predicted"/>
<accession>A0A927EVV8</accession>
<dbReference type="EMBL" id="JACXYU010000001">
    <property type="protein sequence ID" value="MBD3930506.1"/>
    <property type="molecule type" value="Genomic_DNA"/>
</dbReference>
<evidence type="ECO:0000259" key="2">
    <source>
        <dbReference type="Pfam" id="PF02311"/>
    </source>
</evidence>
<protein>
    <submittedName>
        <fullName evidence="3">Cupin domain-containing protein</fullName>
    </submittedName>
</protein>
<dbReference type="Proteomes" id="UP000632289">
    <property type="component" value="Unassembled WGS sequence"/>
</dbReference>
<dbReference type="SUPFAM" id="SSF51182">
    <property type="entry name" value="RmlC-like cupins"/>
    <property type="match status" value="1"/>
</dbReference>
<evidence type="ECO:0000256" key="1">
    <source>
        <dbReference type="ARBA" id="ARBA00023125"/>
    </source>
</evidence>
<dbReference type="Gene3D" id="2.60.120.10">
    <property type="entry name" value="Jelly Rolls"/>
    <property type="match status" value="1"/>
</dbReference>
<dbReference type="Pfam" id="PF02311">
    <property type="entry name" value="AraC_binding"/>
    <property type="match status" value="1"/>
</dbReference>
<dbReference type="InterPro" id="IPR003313">
    <property type="entry name" value="AraC-bd"/>
</dbReference>
<dbReference type="AlphaFoldDB" id="A0A927EVV8"/>
<dbReference type="InterPro" id="IPR011051">
    <property type="entry name" value="RmlC_Cupin_sf"/>
</dbReference>
<name>A0A927EVV8_9ACTN</name>
<organism evidence="3 4">
    <name type="scientific">Streptomyces chumphonensis</name>
    <dbReference type="NCBI Taxonomy" id="1214925"/>
    <lineage>
        <taxon>Bacteria</taxon>
        <taxon>Bacillati</taxon>
        <taxon>Actinomycetota</taxon>
        <taxon>Actinomycetes</taxon>
        <taxon>Kitasatosporales</taxon>
        <taxon>Streptomycetaceae</taxon>
        <taxon>Streptomyces</taxon>
    </lineage>
</organism>
<dbReference type="GO" id="GO:0006355">
    <property type="term" value="P:regulation of DNA-templated transcription"/>
    <property type="evidence" value="ECO:0007669"/>
    <property type="project" value="InterPro"/>
</dbReference>
<feature type="domain" description="AraC-type arabinose-binding/dimerisation" evidence="2">
    <location>
        <begin position="65"/>
        <end position="112"/>
    </location>
</feature>
<sequence length="165" mass="17634">MHDDAPRSTAPGVQVRSTDALRAVPDHRGGAVWRLDRPGRQLDANLVRLPPGSRVGASVEPEVDVILYVTGGSGRLELDGVAQRLRAGSVVWLPRGARRSLAADEDGLTYLTTHRRRSGLTVRTRSEGGEPPCLHHLLCDACGRPAAETDARFCARCGTALPEAG</sequence>